<evidence type="ECO:0000313" key="3">
    <source>
        <dbReference type="Proteomes" id="UP000500938"/>
    </source>
</evidence>
<sequence>MSETMLLSGVHRVRRALTRLVYARATLLALGVALSVWLVADGVGLARGAAPIGMGRSAAIAFVVAFGVALAVSWALAARRTQGITDVRAALWLEERGTGVGTASFALVTLVEALVARHSSVADAAARAVSENPLLQASARAVLARTDVPRALRRSARNQLLGPALFAGGALTVLMLGALVRSMESGTAGALLRAVTGDTAMATPIPAMGAWNVRVDAPAYTRRAPQQFGDIQNVAAVRGSTVRLRGTGPVPETVIERLVGEAADSLAAARRERRLVPATTGDGWEVRTVATDGPVTLQLERGGRSRLLVVEGRADSIPIVSLVQPARDSVFRTTVGSLALVASVRDDIGLANAHFELIVSSGDGERFTARTVQMGARAYAGDRAGTIRATMDIAALKLVAGDIVHLRAIARDAHPASNREFGSSETRSFRIARVAEYDSVAVEPAPPPEVDKSLLSQRMLLMLTEKLEKQRPTLERKTLLSESTKIGRDQARLRQAVGDVVFQRLSGDVSGEHTHSAGDGHDHGVEQQQGKLALSGGNTGGVLEEGDDSPVIAINQPLLEAYNAMWDAGRELEQGDPKAAIPHMRLALAAIERARSAERLYLRGKPPTVIIDIAKVRLAGKDTGVTNLRRSREALPPREARRAVRLVAAAQLVPSDASAARDSLAVLRAEALGDSPAFAAAVGAVLDVLGREGDVTDAFIRARRVLGGVVRTEAGAWSRGVPQ</sequence>
<keyword evidence="3" id="KW-1185">Reference proteome</keyword>
<keyword evidence="1" id="KW-0812">Transmembrane</keyword>
<evidence type="ECO:0000313" key="2">
    <source>
        <dbReference type="EMBL" id="QJR35869.1"/>
    </source>
</evidence>
<proteinExistence type="predicted"/>
<dbReference type="KEGG" id="ggr:HKW67_10280"/>
<dbReference type="Proteomes" id="UP000500938">
    <property type="component" value="Chromosome"/>
</dbReference>
<feature type="transmembrane region" description="Helical" evidence="1">
    <location>
        <begin position="21"/>
        <end position="40"/>
    </location>
</feature>
<feature type="transmembrane region" description="Helical" evidence="1">
    <location>
        <begin position="60"/>
        <end position="78"/>
    </location>
</feature>
<gene>
    <name evidence="2" type="ORF">HKW67_10280</name>
</gene>
<evidence type="ECO:0000256" key="1">
    <source>
        <dbReference type="SAM" id="Phobius"/>
    </source>
</evidence>
<keyword evidence="1" id="KW-0472">Membrane</keyword>
<protein>
    <recommendedName>
        <fullName evidence="4">DUF4175 domain-containing protein</fullName>
    </recommendedName>
</protein>
<organism evidence="2 3">
    <name type="scientific">Gemmatimonas groenlandica</name>
    <dbReference type="NCBI Taxonomy" id="2732249"/>
    <lineage>
        <taxon>Bacteria</taxon>
        <taxon>Pseudomonadati</taxon>
        <taxon>Gemmatimonadota</taxon>
        <taxon>Gemmatimonadia</taxon>
        <taxon>Gemmatimonadales</taxon>
        <taxon>Gemmatimonadaceae</taxon>
        <taxon>Gemmatimonas</taxon>
    </lineage>
</organism>
<feature type="transmembrane region" description="Helical" evidence="1">
    <location>
        <begin position="160"/>
        <end position="180"/>
    </location>
</feature>
<evidence type="ECO:0008006" key="4">
    <source>
        <dbReference type="Google" id="ProtNLM"/>
    </source>
</evidence>
<name>A0A6M4IQ37_9BACT</name>
<keyword evidence="1" id="KW-1133">Transmembrane helix</keyword>
<dbReference type="RefSeq" id="WP_171225299.1">
    <property type="nucleotide sequence ID" value="NZ_CP053085.1"/>
</dbReference>
<dbReference type="AlphaFoldDB" id="A0A6M4IQ37"/>
<accession>A0A6M4IQ37</accession>
<dbReference type="EMBL" id="CP053085">
    <property type="protein sequence ID" value="QJR35869.1"/>
    <property type="molecule type" value="Genomic_DNA"/>
</dbReference>
<reference evidence="2 3" key="1">
    <citation type="submission" date="2020-05" db="EMBL/GenBank/DDBJ databases">
        <title>Complete genome sequence of Gemmatimonas greenlandica TET16.</title>
        <authorList>
            <person name="Zeng Y."/>
        </authorList>
    </citation>
    <scope>NUCLEOTIDE SEQUENCE [LARGE SCALE GENOMIC DNA]</scope>
    <source>
        <strain evidence="2 3">TET16</strain>
    </source>
</reference>